<protein>
    <recommendedName>
        <fullName evidence="4">DUF4148 domain-containing protein</fullName>
    </recommendedName>
</protein>
<sequence>MNTKSLIAAAMFVVAGTAFAADAPETVAAASAATATASKLNLPALGAPSDTPREETKAEAVDVVKNYKTALALQLEQYKN</sequence>
<organism evidence="2 3">
    <name type="scientific">Massilia niabensis</name>
    <dbReference type="NCBI Taxonomy" id="544910"/>
    <lineage>
        <taxon>Bacteria</taxon>
        <taxon>Pseudomonadati</taxon>
        <taxon>Pseudomonadota</taxon>
        <taxon>Betaproteobacteria</taxon>
        <taxon>Burkholderiales</taxon>
        <taxon>Oxalobacteraceae</taxon>
        <taxon>Telluria group</taxon>
        <taxon>Massilia</taxon>
    </lineage>
</organism>
<evidence type="ECO:0000256" key="1">
    <source>
        <dbReference type="SAM" id="SignalP"/>
    </source>
</evidence>
<gene>
    <name evidence="2" type="ORF">ACFPN5_05830</name>
</gene>
<keyword evidence="3" id="KW-1185">Reference proteome</keyword>
<name>A0ABW0L2Y8_9BURK</name>
<reference evidence="3" key="1">
    <citation type="journal article" date="2019" name="Int. J. Syst. Evol. Microbiol.">
        <title>The Global Catalogue of Microorganisms (GCM) 10K type strain sequencing project: providing services to taxonomists for standard genome sequencing and annotation.</title>
        <authorList>
            <consortium name="The Broad Institute Genomics Platform"/>
            <consortium name="The Broad Institute Genome Sequencing Center for Infectious Disease"/>
            <person name="Wu L."/>
            <person name="Ma J."/>
        </authorList>
    </citation>
    <scope>NUCLEOTIDE SEQUENCE [LARGE SCALE GENOMIC DNA]</scope>
    <source>
        <strain evidence="3">KACC 12649</strain>
    </source>
</reference>
<accession>A0ABW0L2Y8</accession>
<evidence type="ECO:0000313" key="3">
    <source>
        <dbReference type="Proteomes" id="UP001596050"/>
    </source>
</evidence>
<dbReference type="EMBL" id="JBHSMU010000005">
    <property type="protein sequence ID" value="MFC5459323.1"/>
    <property type="molecule type" value="Genomic_DNA"/>
</dbReference>
<feature type="signal peptide" evidence="1">
    <location>
        <begin position="1"/>
        <end position="20"/>
    </location>
</feature>
<proteinExistence type="predicted"/>
<keyword evidence="1" id="KW-0732">Signal</keyword>
<feature type="chain" id="PRO_5046478313" description="DUF4148 domain-containing protein" evidence="1">
    <location>
        <begin position="21"/>
        <end position="80"/>
    </location>
</feature>
<dbReference type="Proteomes" id="UP001596050">
    <property type="component" value="Unassembled WGS sequence"/>
</dbReference>
<dbReference type="RefSeq" id="WP_379781068.1">
    <property type="nucleotide sequence ID" value="NZ_JBHSMU010000005.1"/>
</dbReference>
<evidence type="ECO:0008006" key="4">
    <source>
        <dbReference type="Google" id="ProtNLM"/>
    </source>
</evidence>
<evidence type="ECO:0000313" key="2">
    <source>
        <dbReference type="EMBL" id="MFC5459323.1"/>
    </source>
</evidence>
<comment type="caution">
    <text evidence="2">The sequence shown here is derived from an EMBL/GenBank/DDBJ whole genome shotgun (WGS) entry which is preliminary data.</text>
</comment>